<evidence type="ECO:0000313" key="2">
    <source>
        <dbReference type="Proteomes" id="UP000433406"/>
    </source>
</evidence>
<dbReference type="EMBL" id="WLCI01000019">
    <property type="protein sequence ID" value="MTB97020.1"/>
    <property type="molecule type" value="Genomic_DNA"/>
</dbReference>
<organism evidence="1 2">
    <name type="scientific">Nocardioides marmotae</name>
    <dbReference type="NCBI Taxonomy" id="2663857"/>
    <lineage>
        <taxon>Bacteria</taxon>
        <taxon>Bacillati</taxon>
        <taxon>Actinomycetota</taxon>
        <taxon>Actinomycetes</taxon>
        <taxon>Propionibacteriales</taxon>
        <taxon>Nocardioidaceae</taxon>
        <taxon>Nocardioides</taxon>
    </lineage>
</organism>
<comment type="caution">
    <text evidence="1">The sequence shown here is derived from an EMBL/GenBank/DDBJ whole genome shotgun (WGS) entry which is preliminary data.</text>
</comment>
<evidence type="ECO:0000313" key="1">
    <source>
        <dbReference type="EMBL" id="MTB97020.1"/>
    </source>
</evidence>
<protein>
    <submittedName>
        <fullName evidence="1">Uncharacterized protein</fullName>
    </submittedName>
</protein>
<accession>A0A6I3JG07</accession>
<dbReference type="AlphaFoldDB" id="A0A6I3JG07"/>
<dbReference type="RefSeq" id="WP_154616773.1">
    <property type="nucleotide sequence ID" value="NZ_CP053660.1"/>
</dbReference>
<keyword evidence="2" id="KW-1185">Reference proteome</keyword>
<gene>
    <name evidence="1" type="ORF">GGQ22_18260</name>
</gene>
<sequence length="235" mass="25681">MSPRRVLVSALTLLLAPAFVTVAAVPAHAAGGSTKAGNGVTYQCYQHSYEYSVDLPEDTESWSMDVSVEGPDGLEATSDFLYEVPASGRSSFQVCSFDMPGTYTIRASVEAYDSSWEETTFELAPSTFTLRKPRTKTTIKASTTRPRKGQVVRFTVVSKDERPRGYFAHAYADVVLQTFKAGRWVNVKGTKTYTGSTGRAVIKTRFAGSKVRMRARTLADDDTTGSQSAAVTLRR</sequence>
<name>A0A6I3JG07_9ACTN</name>
<reference evidence="1 2" key="1">
    <citation type="submission" date="2019-10" db="EMBL/GenBank/DDBJ databases">
        <title>Nocardioides novel species isolated from the excrement of Marmot.</title>
        <authorList>
            <person name="Zhang G."/>
        </authorList>
    </citation>
    <scope>NUCLEOTIDE SEQUENCE [LARGE SCALE GENOMIC DNA]</scope>
    <source>
        <strain evidence="2">zg-579</strain>
    </source>
</reference>
<proteinExistence type="predicted"/>
<dbReference type="Proteomes" id="UP000433406">
    <property type="component" value="Unassembled WGS sequence"/>
</dbReference>